<protein>
    <submittedName>
        <fullName evidence="1">Uncharacterized protein</fullName>
    </submittedName>
</protein>
<accession>A0A1T5IXK2</accession>
<evidence type="ECO:0000313" key="2">
    <source>
        <dbReference type="Proteomes" id="UP000190961"/>
    </source>
</evidence>
<sequence>MIQKYTNQLILSLIKDDLISNKLINGLNTLGLGAGDYHLHLSETILNLIGLDTENDAILNLYYNLTRQSETIDLTNITQREKQLTQLATEIYSELLKQKQ</sequence>
<dbReference type="OrthoDB" id="981969at2"/>
<reference evidence="1 2" key="1">
    <citation type="submission" date="2017-02" db="EMBL/GenBank/DDBJ databases">
        <authorList>
            <person name="Peterson S.W."/>
        </authorList>
    </citation>
    <scope>NUCLEOTIDE SEQUENCE [LARGE SCALE GENOMIC DNA]</scope>
    <source>
        <strain evidence="1 2">DSM 25262</strain>
    </source>
</reference>
<keyword evidence="2" id="KW-1185">Reference proteome</keyword>
<dbReference type="Proteomes" id="UP000190961">
    <property type="component" value="Unassembled WGS sequence"/>
</dbReference>
<organism evidence="1 2">
    <name type="scientific">Ohtaekwangia koreensis</name>
    <dbReference type="NCBI Taxonomy" id="688867"/>
    <lineage>
        <taxon>Bacteria</taxon>
        <taxon>Pseudomonadati</taxon>
        <taxon>Bacteroidota</taxon>
        <taxon>Cytophagia</taxon>
        <taxon>Cytophagales</taxon>
        <taxon>Fulvivirgaceae</taxon>
        <taxon>Ohtaekwangia</taxon>
    </lineage>
</organism>
<dbReference type="EMBL" id="FUZU01000001">
    <property type="protein sequence ID" value="SKC43939.1"/>
    <property type="molecule type" value="Genomic_DNA"/>
</dbReference>
<evidence type="ECO:0000313" key="1">
    <source>
        <dbReference type="EMBL" id="SKC43939.1"/>
    </source>
</evidence>
<proteinExistence type="predicted"/>
<dbReference type="STRING" id="688867.SAMN05660236_0522"/>
<gene>
    <name evidence="1" type="ORF">SAMN05660236_0522</name>
</gene>
<dbReference type="AlphaFoldDB" id="A0A1T5IXK2"/>
<name>A0A1T5IXK2_9BACT</name>
<dbReference type="RefSeq" id="WP_079685141.1">
    <property type="nucleotide sequence ID" value="NZ_FUZU01000001.1"/>
</dbReference>